<dbReference type="SUPFAM" id="SSF56024">
    <property type="entry name" value="Phospholipase D/nuclease"/>
    <property type="match status" value="1"/>
</dbReference>
<proteinExistence type="predicted"/>
<organism evidence="2">
    <name type="scientific">Streptomyces anulatus</name>
    <name type="common">Streptomyces chrysomallus</name>
    <dbReference type="NCBI Taxonomy" id="1892"/>
    <lineage>
        <taxon>Bacteria</taxon>
        <taxon>Bacillati</taxon>
        <taxon>Actinomycetota</taxon>
        <taxon>Actinomycetes</taxon>
        <taxon>Kitasatosporales</taxon>
        <taxon>Streptomycetaceae</taxon>
        <taxon>Streptomyces</taxon>
    </lineage>
</organism>
<dbReference type="Pfam" id="PF13091">
    <property type="entry name" value="PLDc_2"/>
    <property type="match status" value="1"/>
</dbReference>
<dbReference type="Gene3D" id="3.30.870.10">
    <property type="entry name" value="Endonuclease Chain A"/>
    <property type="match status" value="1"/>
</dbReference>
<dbReference type="AlphaFoldDB" id="A0A6G3T1V7"/>
<dbReference type="InterPro" id="IPR001736">
    <property type="entry name" value="PLipase_D/transphosphatidylase"/>
</dbReference>
<accession>A0A6G3T1V7</accession>
<gene>
    <name evidence="2" type="ORF">G3I43_34575</name>
</gene>
<dbReference type="PROSITE" id="PS50035">
    <property type="entry name" value="PLD"/>
    <property type="match status" value="1"/>
</dbReference>
<dbReference type="PANTHER" id="PTHR21248">
    <property type="entry name" value="CARDIOLIPIN SYNTHASE"/>
    <property type="match status" value="1"/>
</dbReference>
<dbReference type="GO" id="GO:0032049">
    <property type="term" value="P:cardiolipin biosynthetic process"/>
    <property type="evidence" value="ECO:0007669"/>
    <property type="project" value="UniProtKB-ARBA"/>
</dbReference>
<dbReference type="RefSeq" id="WP_164260895.1">
    <property type="nucleotide sequence ID" value="NZ_JAAGMK010000976.1"/>
</dbReference>
<dbReference type="InterPro" id="IPR025202">
    <property type="entry name" value="PLD-like_dom"/>
</dbReference>
<reference evidence="2" key="1">
    <citation type="submission" date="2020-01" db="EMBL/GenBank/DDBJ databases">
        <title>Insect and environment-associated Actinomycetes.</title>
        <authorList>
            <person name="Currrie C."/>
            <person name="Chevrette M."/>
            <person name="Carlson C."/>
            <person name="Stubbendieck R."/>
            <person name="Wendt-Pienkowski E."/>
        </authorList>
    </citation>
    <scope>NUCLEOTIDE SEQUENCE</scope>
    <source>
        <strain evidence="2">SID505</strain>
    </source>
</reference>
<dbReference type="GO" id="GO:0030572">
    <property type="term" value="F:phosphatidyltransferase activity"/>
    <property type="evidence" value="ECO:0007669"/>
    <property type="project" value="UniProtKB-ARBA"/>
</dbReference>
<dbReference type="PANTHER" id="PTHR21248:SF22">
    <property type="entry name" value="PHOSPHOLIPASE D"/>
    <property type="match status" value="1"/>
</dbReference>
<dbReference type="EMBL" id="JAAGMK010000976">
    <property type="protein sequence ID" value="NEB89244.1"/>
    <property type="molecule type" value="Genomic_DNA"/>
</dbReference>
<dbReference type="NCBIfam" id="NF038319">
    <property type="entry name" value="DISARM_DrmC_I"/>
    <property type="match status" value="1"/>
</dbReference>
<comment type="caution">
    <text evidence="2">The sequence shown here is derived from an EMBL/GenBank/DDBJ whole genome shotgun (WGS) entry which is preliminary data.</text>
</comment>
<protein>
    <submittedName>
        <fullName evidence="2">Phospholipase</fullName>
    </submittedName>
</protein>
<sequence length="247" mass="26730">MADAEAARRLGRLLTGTEAGDIADRLDDGDTLTDALKVVAVGHRTEVRALLEGIGKGSGASLQHAIVLRIIEGARSLPTAFTPLWTMPGHLAQSGPLTTSVAHILDGARQSITCSTFNFQRSSALWVSLREAARRPGVTVRVYLDTQAADRGSSGRSPTTAEVAKHLHPAEVRRTKEFDGRYVRNHAKFLAVDHRLLLVTSANFSWSSENNNIEFGVLVENPSLTQTVERELLEAEDALYEVVVPGA</sequence>
<evidence type="ECO:0000313" key="2">
    <source>
        <dbReference type="EMBL" id="NEB89244.1"/>
    </source>
</evidence>
<dbReference type="SMART" id="SM00155">
    <property type="entry name" value="PLDc"/>
    <property type="match status" value="1"/>
</dbReference>
<dbReference type="InterPro" id="IPR047955">
    <property type="entry name" value="DrmC-like"/>
</dbReference>
<evidence type="ECO:0000259" key="1">
    <source>
        <dbReference type="PROSITE" id="PS50035"/>
    </source>
</evidence>
<name>A0A6G3T1V7_STRAQ</name>
<feature type="domain" description="PLD phosphodiesterase" evidence="1">
    <location>
        <begin position="181"/>
        <end position="208"/>
    </location>
</feature>